<dbReference type="Gramene" id="ERM96155">
    <property type="protein sequence ID" value="ERM96155"/>
    <property type="gene ID" value="AMTR_s00001p00054650"/>
</dbReference>
<evidence type="ECO:0000313" key="1">
    <source>
        <dbReference type="EMBL" id="ERM96155.1"/>
    </source>
</evidence>
<dbReference type="AlphaFoldDB" id="W1NLP9"/>
<organism evidence="1 2">
    <name type="scientific">Amborella trichopoda</name>
    <dbReference type="NCBI Taxonomy" id="13333"/>
    <lineage>
        <taxon>Eukaryota</taxon>
        <taxon>Viridiplantae</taxon>
        <taxon>Streptophyta</taxon>
        <taxon>Embryophyta</taxon>
        <taxon>Tracheophyta</taxon>
        <taxon>Spermatophyta</taxon>
        <taxon>Magnoliopsida</taxon>
        <taxon>Amborellales</taxon>
        <taxon>Amborellaceae</taxon>
        <taxon>Amborella</taxon>
    </lineage>
</organism>
<name>W1NLP9_AMBTC</name>
<proteinExistence type="predicted"/>
<reference evidence="2" key="1">
    <citation type="journal article" date="2013" name="Science">
        <title>The Amborella genome and the evolution of flowering plants.</title>
        <authorList>
            <consortium name="Amborella Genome Project"/>
        </authorList>
    </citation>
    <scope>NUCLEOTIDE SEQUENCE [LARGE SCALE GENOMIC DNA]</scope>
</reference>
<dbReference type="HOGENOM" id="CLU_2725538_0_0_1"/>
<protein>
    <submittedName>
        <fullName evidence="1">Uncharacterized protein</fullName>
    </submittedName>
</protein>
<keyword evidence="2" id="KW-1185">Reference proteome</keyword>
<sequence length="72" mass="8433">MASLFLLLSELIRPENEEMVVGKLQFSQFPFIRVATKPPKAKQWATELPENRDAKDFEDLSMLKVRIDEIWP</sequence>
<dbReference type="EMBL" id="KI397142">
    <property type="protein sequence ID" value="ERM96155.1"/>
    <property type="molecule type" value="Genomic_DNA"/>
</dbReference>
<dbReference type="Proteomes" id="UP000017836">
    <property type="component" value="Unassembled WGS sequence"/>
</dbReference>
<gene>
    <name evidence="1" type="ORF">AMTR_s00001p00054650</name>
</gene>
<accession>W1NLP9</accession>
<evidence type="ECO:0000313" key="2">
    <source>
        <dbReference type="Proteomes" id="UP000017836"/>
    </source>
</evidence>